<name>A0A3P7RE17_BRUPA</name>
<proteinExistence type="predicted"/>
<sequence>MWRSTGIFLSEEGSVRFSGLGSAGRDCVTYKVCGVASSINSALKLYQYGAVFFSLIEFQAGARLRTVHMQLNNKETVRCGDLKVEVIWIFVDNNMPTQLVTLFRAVPPFIRKQITAE</sequence>
<reference evidence="1 2" key="1">
    <citation type="submission" date="2018-11" db="EMBL/GenBank/DDBJ databases">
        <authorList>
            <consortium name="Pathogen Informatics"/>
        </authorList>
    </citation>
    <scope>NUCLEOTIDE SEQUENCE [LARGE SCALE GENOMIC DNA]</scope>
</reference>
<dbReference type="EMBL" id="UZAD01000146">
    <property type="protein sequence ID" value="VDN82836.1"/>
    <property type="molecule type" value="Genomic_DNA"/>
</dbReference>
<evidence type="ECO:0000313" key="2">
    <source>
        <dbReference type="Proteomes" id="UP000278627"/>
    </source>
</evidence>
<keyword evidence="2" id="KW-1185">Reference proteome</keyword>
<dbReference type="AlphaFoldDB" id="A0A3P7RE17"/>
<dbReference type="Proteomes" id="UP000278627">
    <property type="component" value="Unassembled WGS sequence"/>
</dbReference>
<evidence type="ECO:0000313" key="1">
    <source>
        <dbReference type="EMBL" id="VDN82836.1"/>
    </source>
</evidence>
<accession>A0A3P7RE17</accession>
<organism evidence="1 2">
    <name type="scientific">Brugia pahangi</name>
    <name type="common">Filarial nematode worm</name>
    <dbReference type="NCBI Taxonomy" id="6280"/>
    <lineage>
        <taxon>Eukaryota</taxon>
        <taxon>Metazoa</taxon>
        <taxon>Ecdysozoa</taxon>
        <taxon>Nematoda</taxon>
        <taxon>Chromadorea</taxon>
        <taxon>Rhabditida</taxon>
        <taxon>Spirurina</taxon>
        <taxon>Spiruromorpha</taxon>
        <taxon>Filarioidea</taxon>
        <taxon>Onchocercidae</taxon>
        <taxon>Brugia</taxon>
    </lineage>
</organism>
<gene>
    <name evidence="1" type="ORF">BPAG_LOCUS1650</name>
</gene>
<protein>
    <submittedName>
        <fullName evidence="1">Uncharacterized protein</fullName>
    </submittedName>
</protein>